<dbReference type="InterPro" id="IPR036081">
    <property type="entry name" value="Translin_sf"/>
</dbReference>
<dbReference type="PANTHER" id="PTHR10741">
    <property type="entry name" value="TRANSLIN AND TRANSLIN ASSOCIATED PROTEIN X"/>
    <property type="match status" value="1"/>
</dbReference>
<dbReference type="CDD" id="cd14820">
    <property type="entry name" value="TRAX"/>
    <property type="match status" value="1"/>
</dbReference>
<dbReference type="SUPFAM" id="SSF74784">
    <property type="entry name" value="Translin"/>
    <property type="match status" value="1"/>
</dbReference>
<dbReference type="Gene3D" id="1.20.58.190">
    <property type="entry name" value="Translin, domain 1"/>
    <property type="match status" value="1"/>
</dbReference>
<dbReference type="InterPro" id="IPR016068">
    <property type="entry name" value="Translin_N"/>
</dbReference>
<dbReference type="FunCoup" id="A0A401G7F3">
    <property type="interactions" value="457"/>
</dbReference>
<evidence type="ECO:0000256" key="1">
    <source>
        <dbReference type="ARBA" id="ARBA00004123"/>
    </source>
</evidence>
<keyword evidence="5" id="KW-0539">Nucleus</keyword>
<protein>
    <submittedName>
        <fullName evidence="7">Translin-associated protein X homolog</fullName>
    </submittedName>
</protein>
<keyword evidence="8" id="KW-1185">Reference proteome</keyword>
<evidence type="ECO:0000256" key="2">
    <source>
        <dbReference type="ARBA" id="ARBA00004496"/>
    </source>
</evidence>
<reference evidence="7 8" key="1">
    <citation type="journal article" date="2018" name="Sci. Rep.">
        <title>Genome sequence of the cauliflower mushroom Sparassis crispa (Hanabiratake) and its association with beneficial usage.</title>
        <authorList>
            <person name="Kiyama R."/>
            <person name="Furutani Y."/>
            <person name="Kawaguchi K."/>
            <person name="Nakanishi T."/>
        </authorList>
    </citation>
    <scope>NUCLEOTIDE SEQUENCE [LARGE SCALE GENOMIC DNA]</scope>
</reference>
<dbReference type="Proteomes" id="UP000287166">
    <property type="component" value="Unassembled WGS sequence"/>
</dbReference>
<dbReference type="STRING" id="139825.A0A401G7F3"/>
<evidence type="ECO:0000313" key="7">
    <source>
        <dbReference type="EMBL" id="GBE78101.1"/>
    </source>
</evidence>
<dbReference type="InParanoid" id="A0A401G7F3"/>
<evidence type="ECO:0000256" key="6">
    <source>
        <dbReference type="SAM" id="MobiDB-lite"/>
    </source>
</evidence>
<dbReference type="GO" id="GO:0005634">
    <property type="term" value="C:nucleus"/>
    <property type="evidence" value="ECO:0007669"/>
    <property type="project" value="UniProtKB-SubCell"/>
</dbReference>
<dbReference type="GeneID" id="38775018"/>
<comment type="caution">
    <text evidence="7">The sequence shown here is derived from an EMBL/GenBank/DDBJ whole genome shotgun (WGS) entry which is preliminary data.</text>
</comment>
<evidence type="ECO:0000256" key="3">
    <source>
        <dbReference type="ARBA" id="ARBA00005902"/>
    </source>
</evidence>
<dbReference type="AlphaFoldDB" id="A0A401G7F3"/>
<dbReference type="InterPro" id="IPR016069">
    <property type="entry name" value="Translin_C"/>
</dbReference>
<proteinExistence type="inferred from homology"/>
<comment type="similarity">
    <text evidence="3">Belongs to the translin family.</text>
</comment>
<sequence length="286" mass="32539">MSGQSMPEILNSRDSILQVFDDFRDELDAHNDRRERLIKSSRDVTNLSKKVIFLLHRTMTEENFESNDHVLAVRAAGRAKEKLREIQNMFAAIREEVAGDRFWRYQKNVSPGLQEYIEALSFAHFLEHGTLISYDEVQQSLCDNNGIRYFPLPLEDYLLGLSDLTGELMRYAISAISRRGGRSKASEVCTFVRGCRANFEGLVPYYRELRKKQAVTSQSLEKIEDVAYAIAVRSSEYDLPPEILDDIVARTVSSAAYSGSQGDRRRKGGRGSRGHDDELDDGLDED</sequence>
<dbReference type="InterPro" id="IPR002848">
    <property type="entry name" value="Translin_fam"/>
</dbReference>
<evidence type="ECO:0000313" key="8">
    <source>
        <dbReference type="Proteomes" id="UP000287166"/>
    </source>
</evidence>
<organism evidence="7 8">
    <name type="scientific">Sparassis crispa</name>
    <dbReference type="NCBI Taxonomy" id="139825"/>
    <lineage>
        <taxon>Eukaryota</taxon>
        <taxon>Fungi</taxon>
        <taxon>Dikarya</taxon>
        <taxon>Basidiomycota</taxon>
        <taxon>Agaricomycotina</taxon>
        <taxon>Agaricomycetes</taxon>
        <taxon>Polyporales</taxon>
        <taxon>Sparassidaceae</taxon>
        <taxon>Sparassis</taxon>
    </lineage>
</organism>
<dbReference type="GO" id="GO:0043565">
    <property type="term" value="F:sequence-specific DNA binding"/>
    <property type="evidence" value="ECO:0007669"/>
    <property type="project" value="InterPro"/>
</dbReference>
<dbReference type="EMBL" id="BFAD01000001">
    <property type="protein sequence ID" value="GBE78101.1"/>
    <property type="molecule type" value="Genomic_DNA"/>
</dbReference>
<gene>
    <name evidence="7" type="ORF">SCP_0109830</name>
</gene>
<evidence type="ECO:0000256" key="5">
    <source>
        <dbReference type="ARBA" id="ARBA00023242"/>
    </source>
</evidence>
<accession>A0A401G7F3</accession>
<dbReference type="RefSeq" id="XP_027609014.1">
    <property type="nucleotide sequence ID" value="XM_027753213.1"/>
</dbReference>
<dbReference type="Pfam" id="PF01997">
    <property type="entry name" value="Translin"/>
    <property type="match status" value="1"/>
</dbReference>
<evidence type="ECO:0000256" key="4">
    <source>
        <dbReference type="ARBA" id="ARBA00022490"/>
    </source>
</evidence>
<dbReference type="Gene3D" id="1.20.58.200">
    <property type="entry name" value="Translin, domain 2"/>
    <property type="match status" value="1"/>
</dbReference>
<dbReference type="OrthoDB" id="31005at2759"/>
<keyword evidence="4" id="KW-0963">Cytoplasm</keyword>
<feature type="compositionally biased region" description="Acidic residues" evidence="6">
    <location>
        <begin position="277"/>
        <end position="286"/>
    </location>
</feature>
<feature type="region of interest" description="Disordered" evidence="6">
    <location>
        <begin position="255"/>
        <end position="286"/>
    </location>
</feature>
<dbReference type="GO" id="GO:0005737">
    <property type="term" value="C:cytoplasm"/>
    <property type="evidence" value="ECO:0007669"/>
    <property type="project" value="UniProtKB-SubCell"/>
</dbReference>
<comment type="subcellular location">
    <subcellularLocation>
        <location evidence="2">Cytoplasm</location>
    </subcellularLocation>
    <subcellularLocation>
        <location evidence="1">Nucleus</location>
    </subcellularLocation>
</comment>
<name>A0A401G7F3_9APHY</name>